<gene>
    <name evidence="3" type="ORF">CFAM422_010591</name>
</gene>
<protein>
    <recommendedName>
        <fullName evidence="2">DUF7580 domain-containing protein</fullName>
    </recommendedName>
</protein>
<organism evidence="3 4">
    <name type="scientific">Trichoderma lentiforme</name>
    <dbReference type="NCBI Taxonomy" id="1567552"/>
    <lineage>
        <taxon>Eukaryota</taxon>
        <taxon>Fungi</taxon>
        <taxon>Dikarya</taxon>
        <taxon>Ascomycota</taxon>
        <taxon>Pezizomycotina</taxon>
        <taxon>Sordariomycetes</taxon>
        <taxon>Hypocreomycetidae</taxon>
        <taxon>Hypocreales</taxon>
        <taxon>Hypocreaceae</taxon>
        <taxon>Trichoderma</taxon>
    </lineage>
</organism>
<feature type="region of interest" description="Disordered" evidence="1">
    <location>
        <begin position="1"/>
        <end position="23"/>
    </location>
</feature>
<evidence type="ECO:0000256" key="1">
    <source>
        <dbReference type="SAM" id="MobiDB-lite"/>
    </source>
</evidence>
<dbReference type="PANTHER" id="PTHR35186">
    <property type="entry name" value="ANK_REP_REGION DOMAIN-CONTAINING PROTEIN"/>
    <property type="match status" value="1"/>
</dbReference>
<dbReference type="Pfam" id="PF24476">
    <property type="entry name" value="DUF7580"/>
    <property type="match status" value="1"/>
</dbReference>
<evidence type="ECO:0000313" key="4">
    <source>
        <dbReference type="Proteomes" id="UP000801864"/>
    </source>
</evidence>
<evidence type="ECO:0000313" key="3">
    <source>
        <dbReference type="EMBL" id="KAF3062685.1"/>
    </source>
</evidence>
<dbReference type="InterPro" id="IPR056002">
    <property type="entry name" value="DUF7580"/>
</dbReference>
<accession>A0A9P4X5Q7</accession>
<dbReference type="Proteomes" id="UP000801864">
    <property type="component" value="Unassembled WGS sequence"/>
</dbReference>
<dbReference type="AlphaFoldDB" id="A0A9P4X5Q7"/>
<reference evidence="3 4" key="1">
    <citation type="submission" date="2018-06" db="EMBL/GenBank/DDBJ databases">
        <title>Genome analysis of cellulolytic fungus Trichoderma lentiforme CFAM-422.</title>
        <authorList>
            <person name="Steindorff A.S."/>
            <person name="Formighieri E.F."/>
            <person name="Midorikawa G.E.O."/>
            <person name="Tamietti M.S."/>
            <person name="Ramos E.Z."/>
            <person name="Silva A.S."/>
            <person name="Bon E.P.S."/>
            <person name="Mendes T.D."/>
            <person name="Damaso M.C.T."/>
            <person name="Favaro L.C.L."/>
        </authorList>
    </citation>
    <scope>NUCLEOTIDE SEQUENCE [LARGE SCALE GENOMIC DNA]</scope>
    <source>
        <strain evidence="3 4">CFAM-422</strain>
    </source>
</reference>
<sequence length="667" mass="76803">MKDENEAASEDAATVQSSRAHSTDHSDKIRQYLTYLYEHLDTSRRTSGYPQAIMLQATSFEGIKSTDGNTPPCFNLFLSPCSSEPPQSPEQWQEAFCRVDKQLSCEDDEDYGAKDLCTMITAHLYHQYPLQVVFNHQAFRYEHKRHSFSFPRANTSVSLRDLLDKHTFPKVPKVDTDNSKYYSFGDRYLLGLNLAKSLFHLFDGPWRPLNWKTEDIGFPATETSTSMTVHSRHSPYTQFSLKIEDEKENRIQKRKEKIEKFCYPMWLALAQILLELHLGRSLAHEGAEGLDEPELRKLLLRISDSELRDSKFDSYKEAIEGCLYFGYNLLYIPREARPEEERKLIRNLIIVKLEKNYEKWSSTLGEYTDLDLTPNRQSQKPEDITASSLSKDTMAITPISPPSFLQWPPARRSQADSTFHLAPRFTIKPPPYGPLHLGTIIDNLKNIEPINETCRLPLPGDAYKHITEGPVATSSTLQAGMFGVWAKFIVERMGGEVSLTDDDIVKDVYCFGKLEEITFTPTKEYMTQSMNEPAVKDFVEGGGWDPVYMITGLKIVRGPEVSWQKSKNWVIKDPFKWEKLDDFIYGIRLKRLYFKRGVLSAKPGAVVGEHYHHGATFADIEFDFVKESLKEVEAEDIGEWDEKMEGKDKIMERDEREETEEIWVTPI</sequence>
<name>A0A9P4X5Q7_9HYPO</name>
<evidence type="ECO:0000259" key="2">
    <source>
        <dbReference type="Pfam" id="PF24476"/>
    </source>
</evidence>
<feature type="domain" description="DUF7580" evidence="2">
    <location>
        <begin position="26"/>
        <end position="359"/>
    </location>
</feature>
<dbReference type="PANTHER" id="PTHR35186:SF4">
    <property type="entry name" value="PRION-INHIBITION AND PROPAGATION HELO DOMAIN-CONTAINING PROTEIN"/>
    <property type="match status" value="1"/>
</dbReference>
<dbReference type="EMBL" id="QLNT01000021">
    <property type="protein sequence ID" value="KAF3062685.1"/>
    <property type="molecule type" value="Genomic_DNA"/>
</dbReference>
<comment type="caution">
    <text evidence="3">The sequence shown here is derived from an EMBL/GenBank/DDBJ whole genome shotgun (WGS) entry which is preliminary data.</text>
</comment>
<proteinExistence type="predicted"/>
<keyword evidence="4" id="KW-1185">Reference proteome</keyword>